<evidence type="ECO:0000259" key="3">
    <source>
        <dbReference type="Pfam" id="PF08609"/>
    </source>
</evidence>
<sequence length="351" mass="38705">MEQLLQWGLQHSVNNDGDAEDLKKMAEVAKSQSGPGQKYDPAVLDKILGKSDAEMMKEAMIVAANEEATLENRLVALDNFEMLVEQVDNAKNMKNIGLWDPIYTLLKHNEDEIKVAAAACTGTAINNDYDTQDTFFELDPLPLFISYLHSANKALQNKALLNISGLLKHNPVAVHKFTSVGGWSALAKALQDSSNLNLQRKVAFLLNTLLLSDDITMRPVPGPTSTATGVAIRSDETQFPGDRAPRSPSTEGMVSEALYNHKLVDSILSLVPPAQDVDQDLQEKALRALITLTQQSWKRNVDERGYMTSGVKSRLRDCFSELESLEQAHQGTYAQFGLTVAEIESMRDMLG</sequence>
<evidence type="ECO:0000313" key="5">
    <source>
        <dbReference type="Proteomes" id="UP000310189"/>
    </source>
</evidence>
<name>A0A4T0FX54_9BASI</name>
<dbReference type="InterPro" id="IPR011989">
    <property type="entry name" value="ARM-like"/>
</dbReference>
<dbReference type="PANTHER" id="PTHR19316">
    <property type="entry name" value="PROTEIN FOLDING REGULATOR"/>
    <property type="match status" value="1"/>
</dbReference>
<keyword evidence="2" id="KW-0677">Repeat</keyword>
<protein>
    <recommendedName>
        <fullName evidence="3">Nucleotide exchange factor Fes1 domain-containing protein</fullName>
    </recommendedName>
</protein>
<proteinExistence type="inferred from homology"/>
<accession>A0A4T0FX54</accession>
<evidence type="ECO:0000313" key="4">
    <source>
        <dbReference type="EMBL" id="TIA93429.1"/>
    </source>
</evidence>
<gene>
    <name evidence="4" type="ORF">E3P99_00150</name>
</gene>
<keyword evidence="5" id="KW-1185">Reference proteome</keyword>
<dbReference type="InterPro" id="IPR016024">
    <property type="entry name" value="ARM-type_fold"/>
</dbReference>
<dbReference type="SUPFAM" id="SSF48371">
    <property type="entry name" value="ARM repeat"/>
    <property type="match status" value="1"/>
</dbReference>
<comment type="caution">
    <text evidence="4">The sequence shown here is derived from an EMBL/GenBank/DDBJ whole genome shotgun (WGS) entry which is preliminary data.</text>
</comment>
<dbReference type="OrthoDB" id="10250458at2759"/>
<dbReference type="AlphaFoldDB" id="A0A4T0FX54"/>
<evidence type="ECO:0000256" key="1">
    <source>
        <dbReference type="ARBA" id="ARBA00011045"/>
    </source>
</evidence>
<comment type="similarity">
    <text evidence="1">Belongs to the FES1 family.</text>
</comment>
<dbReference type="Gene3D" id="1.25.10.10">
    <property type="entry name" value="Leucine-rich Repeat Variant"/>
    <property type="match status" value="1"/>
</dbReference>
<dbReference type="PANTHER" id="PTHR19316:SF18">
    <property type="entry name" value="HSP70-BINDING PROTEIN 1"/>
    <property type="match status" value="1"/>
</dbReference>
<dbReference type="InterPro" id="IPR013918">
    <property type="entry name" value="Nucleotide_exch_fac_Fes1"/>
</dbReference>
<dbReference type="Proteomes" id="UP000310189">
    <property type="component" value="Unassembled WGS sequence"/>
</dbReference>
<dbReference type="Pfam" id="PF08609">
    <property type="entry name" value="Fes1"/>
    <property type="match status" value="1"/>
</dbReference>
<dbReference type="GO" id="GO:0000774">
    <property type="term" value="F:adenyl-nucleotide exchange factor activity"/>
    <property type="evidence" value="ECO:0007669"/>
    <property type="project" value="TreeGrafter"/>
</dbReference>
<evidence type="ECO:0000256" key="2">
    <source>
        <dbReference type="ARBA" id="ARBA00022737"/>
    </source>
</evidence>
<organism evidence="4 5">
    <name type="scientific">Wallemia hederae</name>
    <dbReference type="NCBI Taxonomy" id="1540922"/>
    <lineage>
        <taxon>Eukaryota</taxon>
        <taxon>Fungi</taxon>
        <taxon>Dikarya</taxon>
        <taxon>Basidiomycota</taxon>
        <taxon>Wallemiomycotina</taxon>
        <taxon>Wallemiomycetes</taxon>
        <taxon>Wallemiales</taxon>
        <taxon>Wallemiaceae</taxon>
        <taxon>Wallemia</taxon>
    </lineage>
</organism>
<reference evidence="4 5" key="1">
    <citation type="submission" date="2019-03" db="EMBL/GenBank/DDBJ databases">
        <title>Sequencing 23 genomes of Wallemia ichthyophaga.</title>
        <authorList>
            <person name="Gostincar C."/>
        </authorList>
    </citation>
    <scope>NUCLEOTIDE SEQUENCE [LARGE SCALE GENOMIC DNA]</scope>
    <source>
        <strain evidence="4 5">EXF-5753</strain>
    </source>
</reference>
<dbReference type="EMBL" id="SPNW01000002">
    <property type="protein sequence ID" value="TIA93429.1"/>
    <property type="molecule type" value="Genomic_DNA"/>
</dbReference>
<dbReference type="GO" id="GO:0005783">
    <property type="term" value="C:endoplasmic reticulum"/>
    <property type="evidence" value="ECO:0007669"/>
    <property type="project" value="TreeGrafter"/>
</dbReference>
<feature type="domain" description="Nucleotide exchange factor Fes1" evidence="3">
    <location>
        <begin position="1"/>
        <end position="93"/>
    </location>
</feature>
<dbReference type="InterPro" id="IPR050693">
    <property type="entry name" value="Hsp70_NEF-Inhibitors"/>
</dbReference>